<feature type="transmembrane region" description="Helical" evidence="14">
    <location>
        <begin position="395"/>
        <end position="417"/>
    </location>
</feature>
<feature type="binding site" evidence="13">
    <location>
        <position position="222"/>
    </location>
    <ligand>
        <name>K(+)</name>
        <dbReference type="ChEBI" id="CHEBI:29103"/>
    </ligand>
</feature>
<keyword evidence="13" id="KW-0479">Metal-binding</keyword>
<dbReference type="PIRSF" id="PIRSF006247">
    <property type="entry name" value="TrkH"/>
    <property type="match status" value="1"/>
</dbReference>
<feature type="binding site" evidence="13">
    <location>
        <position position="114"/>
    </location>
    <ligand>
        <name>K(+)</name>
        <dbReference type="ChEBI" id="CHEBI:29103"/>
    </ligand>
</feature>
<evidence type="ECO:0000256" key="10">
    <source>
        <dbReference type="ARBA" id="ARBA00023065"/>
    </source>
</evidence>
<dbReference type="Pfam" id="PF02386">
    <property type="entry name" value="TrkH"/>
    <property type="match status" value="1"/>
</dbReference>
<evidence type="ECO:0000256" key="12">
    <source>
        <dbReference type="PIRNR" id="PIRNR006247"/>
    </source>
</evidence>
<keyword evidence="11 12" id="KW-0472">Membrane</keyword>
<comment type="subcellular location">
    <subcellularLocation>
        <location evidence="1 12">Cell inner membrane</location>
        <topology evidence="1 12">Multi-pass membrane protein</topology>
    </subcellularLocation>
</comment>
<dbReference type="PANTHER" id="PTHR32024:SF2">
    <property type="entry name" value="TRK SYSTEM POTASSIUM UPTAKE PROTEIN TRKG-RELATED"/>
    <property type="match status" value="1"/>
</dbReference>
<dbReference type="InterPro" id="IPR004772">
    <property type="entry name" value="TrkH"/>
</dbReference>
<dbReference type="InterPro" id="IPR003445">
    <property type="entry name" value="Cat_transpt"/>
</dbReference>
<gene>
    <name evidence="15" type="ORF">FHP91_04685</name>
</gene>
<evidence type="ECO:0000256" key="11">
    <source>
        <dbReference type="ARBA" id="ARBA00023136"/>
    </source>
</evidence>
<feature type="transmembrane region" description="Helical" evidence="14">
    <location>
        <begin position="72"/>
        <end position="95"/>
    </location>
</feature>
<proteinExistence type="inferred from homology"/>
<dbReference type="GO" id="GO:0046872">
    <property type="term" value="F:metal ion binding"/>
    <property type="evidence" value="ECO:0007669"/>
    <property type="project" value="UniProtKB-KW"/>
</dbReference>
<evidence type="ECO:0000256" key="7">
    <source>
        <dbReference type="ARBA" id="ARBA00022692"/>
    </source>
</evidence>
<dbReference type="GO" id="GO:0005886">
    <property type="term" value="C:plasma membrane"/>
    <property type="evidence" value="ECO:0007669"/>
    <property type="project" value="UniProtKB-SubCell"/>
</dbReference>
<keyword evidence="10 12" id="KW-0406">Ion transport</keyword>
<comment type="function">
    <text evidence="12">Low-affinity potassium transport system. Interacts with Trk system potassium uptake protein TrkA.</text>
</comment>
<dbReference type="PANTHER" id="PTHR32024">
    <property type="entry name" value="TRK SYSTEM POTASSIUM UPTAKE PROTEIN TRKG-RELATED"/>
    <property type="match status" value="1"/>
</dbReference>
<feature type="binding site" evidence="13">
    <location>
        <position position="223"/>
    </location>
    <ligand>
        <name>K(+)</name>
        <dbReference type="ChEBI" id="CHEBI:29103"/>
    </ligand>
</feature>
<evidence type="ECO:0000313" key="15">
    <source>
        <dbReference type="EMBL" id="TVO58958.1"/>
    </source>
</evidence>
<evidence type="ECO:0000256" key="14">
    <source>
        <dbReference type="SAM" id="Phobius"/>
    </source>
</evidence>
<evidence type="ECO:0000256" key="13">
    <source>
        <dbReference type="PIRSR" id="PIRSR006247-1"/>
    </source>
</evidence>
<keyword evidence="9 14" id="KW-1133">Transmembrane helix</keyword>
<keyword evidence="8 12" id="KW-0630">Potassium</keyword>
<evidence type="ECO:0000256" key="5">
    <source>
        <dbReference type="ARBA" id="ARBA00022519"/>
    </source>
</evidence>
<dbReference type="EMBL" id="VMNK01000003">
    <property type="protein sequence ID" value="TVO58958.1"/>
    <property type="molecule type" value="Genomic_DNA"/>
</dbReference>
<dbReference type="RefSeq" id="WP_144308472.1">
    <property type="nucleotide sequence ID" value="NZ_VMNK01000003.1"/>
</dbReference>
<evidence type="ECO:0000256" key="4">
    <source>
        <dbReference type="ARBA" id="ARBA00022475"/>
    </source>
</evidence>
<feature type="transmembrane region" description="Helical" evidence="14">
    <location>
        <begin position="135"/>
        <end position="155"/>
    </location>
</feature>
<keyword evidence="7 14" id="KW-0812">Transmembrane</keyword>
<feature type="transmembrane region" description="Helical" evidence="14">
    <location>
        <begin position="276"/>
        <end position="295"/>
    </location>
</feature>
<evidence type="ECO:0000256" key="3">
    <source>
        <dbReference type="ARBA" id="ARBA00022448"/>
    </source>
</evidence>
<evidence type="ECO:0000256" key="9">
    <source>
        <dbReference type="ARBA" id="ARBA00022989"/>
    </source>
</evidence>
<name>A0A557R1C4_9RHOO</name>
<comment type="similarity">
    <text evidence="2 12">Belongs to the TrkH potassium transport family.</text>
</comment>
<feature type="binding site" evidence="13">
    <location>
        <position position="113"/>
    </location>
    <ligand>
        <name>K(+)</name>
        <dbReference type="ChEBI" id="CHEBI:29103"/>
    </ligand>
</feature>
<keyword evidence="16" id="KW-1185">Reference proteome</keyword>
<dbReference type="Proteomes" id="UP000319502">
    <property type="component" value="Unassembled WGS sequence"/>
</dbReference>
<organism evidence="15 16">
    <name type="scientific">Denitromonas halophila</name>
    <dbReference type="NCBI Taxonomy" id="1629404"/>
    <lineage>
        <taxon>Bacteria</taxon>
        <taxon>Pseudomonadati</taxon>
        <taxon>Pseudomonadota</taxon>
        <taxon>Betaproteobacteria</taxon>
        <taxon>Rhodocyclales</taxon>
        <taxon>Zoogloeaceae</taxon>
        <taxon>Denitromonas</taxon>
    </lineage>
</organism>
<feature type="transmembrane region" description="Helical" evidence="14">
    <location>
        <begin position="238"/>
        <end position="256"/>
    </location>
</feature>
<keyword evidence="3 12" id="KW-0813">Transport</keyword>
<reference evidence="15 16" key="1">
    <citation type="submission" date="2019-07" db="EMBL/GenBank/DDBJ databases">
        <title>The pathways for chlorine oxyanion respiration interact through the shared metabolite chlorate.</title>
        <authorList>
            <person name="Barnum T.P."/>
            <person name="Cheng Y."/>
            <person name="Hill K.A."/>
            <person name="Lucas L.N."/>
            <person name="Carlson H.K."/>
            <person name="Coates J.D."/>
        </authorList>
    </citation>
    <scope>NUCLEOTIDE SEQUENCE [LARGE SCALE GENOMIC DNA]</scope>
    <source>
        <strain evidence="15 16">SFB-3</strain>
    </source>
</reference>
<dbReference type="GO" id="GO:0015379">
    <property type="term" value="F:potassium:chloride symporter activity"/>
    <property type="evidence" value="ECO:0007669"/>
    <property type="project" value="InterPro"/>
</dbReference>
<comment type="caution">
    <text evidence="15">The sequence shown here is derived from an EMBL/GenBank/DDBJ whole genome shotgun (WGS) entry which is preliminary data.</text>
</comment>
<feature type="binding site" evidence="13">
    <location>
        <position position="437"/>
    </location>
    <ligand>
        <name>K(+)</name>
        <dbReference type="ChEBI" id="CHEBI:29103"/>
    </ligand>
</feature>
<feature type="transmembrane region" description="Helical" evidence="14">
    <location>
        <begin position="12"/>
        <end position="34"/>
    </location>
</feature>
<feature type="transmembrane region" description="Helical" evidence="14">
    <location>
        <begin position="186"/>
        <end position="206"/>
    </location>
</feature>
<dbReference type="OrthoDB" id="9810952at2"/>
<keyword evidence="4 12" id="KW-1003">Cell membrane</keyword>
<evidence type="ECO:0000256" key="8">
    <source>
        <dbReference type="ARBA" id="ARBA00022958"/>
    </source>
</evidence>
<feature type="transmembrane region" description="Helical" evidence="14">
    <location>
        <begin position="457"/>
        <end position="480"/>
    </location>
</feature>
<keyword evidence="6 12" id="KW-0633">Potassium transport</keyword>
<evidence type="ECO:0000256" key="2">
    <source>
        <dbReference type="ARBA" id="ARBA00009137"/>
    </source>
</evidence>
<evidence type="ECO:0000313" key="16">
    <source>
        <dbReference type="Proteomes" id="UP000319502"/>
    </source>
</evidence>
<feature type="transmembrane region" description="Helical" evidence="14">
    <location>
        <begin position="40"/>
        <end position="60"/>
    </location>
</feature>
<protein>
    <recommendedName>
        <fullName evidence="12">Trk system potassium uptake protein</fullName>
    </recommendedName>
</protein>
<sequence>MNARSYAPVIGAFGLITMIFGLMMGFPLAVSFFLHDGATTAYDESILITFGVGLVLWYGARHTRRDLRTRDGFLLVSATWLILPVFAMLPLVLYLPELSLTDGYFEAASGLTTTGATVLSGLDQLPLSINLWRCFLHWIGGMGVIVLVVAILPLLGIGGRQMFSAEAPGPMKESSLTPRITETAKALWVTYAALTLACGIALWLAGMPGWEALIHAFSVMGLGGFSSWDNSIAHYDSTLIEGVIIVFACAAGLNFATHYRALHKRSLTPYREDTEVGFFAFVLIGSVCMLTAFLMTQPAPMTLPTTLRHVAFQVVSISTSLGLASTDYGTWPMFSQLWLLFLCSFVTCSGSTGGGIKMVRAIILYKQVFREITLALHPAAVRPVKLGRAVVPNTILHAVLAFGFIYMVSIIILTLLLGGSGLEMVTAFSAVIACINNTGPGMNALGPAGNYAVLTDFQTWVCAIAMIIGRLEVFTLLVVLTPTFWRK</sequence>
<dbReference type="AlphaFoldDB" id="A0A557R1C4"/>
<accession>A0A557R1C4</accession>
<feature type="transmembrane region" description="Helical" evidence="14">
    <location>
        <begin position="337"/>
        <end position="356"/>
    </location>
</feature>
<keyword evidence="5 12" id="KW-0997">Cell inner membrane</keyword>
<evidence type="ECO:0000256" key="1">
    <source>
        <dbReference type="ARBA" id="ARBA00004429"/>
    </source>
</evidence>
<evidence type="ECO:0000256" key="6">
    <source>
        <dbReference type="ARBA" id="ARBA00022538"/>
    </source>
</evidence>